<dbReference type="InterPro" id="IPR036237">
    <property type="entry name" value="Xyl_isomerase-like_sf"/>
</dbReference>
<reference evidence="3 4" key="1">
    <citation type="journal article" date="2019" name="Mar. Drugs">
        <title>Comparative Genomics and CAZyme Genome Repertoires of Marine Zobellia amurskyensis KMM 3526(T) and Zobellia laminariae KMM 3676(T).</title>
        <authorList>
            <person name="Chernysheva N."/>
            <person name="Bystritskaya E."/>
            <person name="Stenkova A."/>
            <person name="Golovkin I."/>
            <person name="Nedashkovskaya O."/>
            <person name="Isaeva M."/>
        </authorList>
    </citation>
    <scope>NUCLEOTIDE SEQUENCE [LARGE SCALE GENOMIC DNA]</scope>
    <source>
        <strain evidence="3 4">KMM 3526</strain>
    </source>
</reference>
<feature type="signal peptide" evidence="1">
    <location>
        <begin position="1"/>
        <end position="29"/>
    </location>
</feature>
<name>A0A7X2ZUJ7_9FLAO</name>
<sequence>MIHTNRRNFLKKSGLAAAGTLLIPSMSFAVAPNEKYGVQLYSFRDEMAKDAKGTLEQIASIDIKKIESARSKEGLYYGLSPKEMKETCDSLGMELCSGHVALDKDFENTMRQAVESGQEYIICSSLPSKGQNIANYKKVAEAFNKAGESCKKLGLKFGYHNHEYEFESDKGEVLYDVLMDNTDPDLVHMELDLGWVVVAEKDPLHYFKKYPKRFPLWHLKDMNMHEKVSTEFGKGGLDIAMMMKHKSDSGVKHIFIEQEEYASTPMESMKHNMNFLKTL</sequence>
<gene>
    <name evidence="3" type="ORF">D9O36_12370</name>
</gene>
<dbReference type="NCBIfam" id="TIGR01409">
    <property type="entry name" value="TAT_signal_seq"/>
    <property type="match status" value="1"/>
</dbReference>
<dbReference type="Gene3D" id="3.20.20.150">
    <property type="entry name" value="Divalent-metal-dependent TIM barrel enzymes"/>
    <property type="match status" value="1"/>
</dbReference>
<keyword evidence="4" id="KW-1185">Reference proteome</keyword>
<protein>
    <submittedName>
        <fullName evidence="3">Twin-arginine translocation signal domain-containing protein</fullName>
    </submittedName>
</protein>
<feature type="domain" description="Xylose isomerase-like TIM barrel" evidence="2">
    <location>
        <begin position="104"/>
        <end position="278"/>
    </location>
</feature>
<dbReference type="InterPro" id="IPR019546">
    <property type="entry name" value="TAT_signal_bac_arc"/>
</dbReference>
<accession>A0A7X2ZUJ7</accession>
<dbReference type="RefSeq" id="WP_155600147.1">
    <property type="nucleotide sequence ID" value="NZ_RCNR01000022.1"/>
</dbReference>
<evidence type="ECO:0000313" key="3">
    <source>
        <dbReference type="EMBL" id="MUH36639.1"/>
    </source>
</evidence>
<dbReference type="Proteomes" id="UP000540519">
    <property type="component" value="Unassembled WGS sequence"/>
</dbReference>
<dbReference type="EMBL" id="RCNR01000022">
    <property type="protein sequence ID" value="MUH36639.1"/>
    <property type="molecule type" value="Genomic_DNA"/>
</dbReference>
<dbReference type="OrthoDB" id="9798407at2"/>
<dbReference type="PANTHER" id="PTHR12110:SF41">
    <property type="entry name" value="INOSOSE DEHYDRATASE"/>
    <property type="match status" value="1"/>
</dbReference>
<dbReference type="InterPro" id="IPR013022">
    <property type="entry name" value="Xyl_isomerase-like_TIM-brl"/>
</dbReference>
<feature type="chain" id="PRO_5031133704" evidence="1">
    <location>
        <begin position="30"/>
        <end position="279"/>
    </location>
</feature>
<dbReference type="InterPro" id="IPR006311">
    <property type="entry name" value="TAT_signal"/>
</dbReference>
<dbReference type="InterPro" id="IPR050312">
    <property type="entry name" value="IolE/XylAMocC-like"/>
</dbReference>
<evidence type="ECO:0000259" key="2">
    <source>
        <dbReference type="Pfam" id="PF01261"/>
    </source>
</evidence>
<dbReference type="AlphaFoldDB" id="A0A7X2ZUJ7"/>
<organism evidence="3 4">
    <name type="scientific">Zobellia amurskyensis</name>
    <dbReference type="NCBI Taxonomy" id="248905"/>
    <lineage>
        <taxon>Bacteria</taxon>
        <taxon>Pseudomonadati</taxon>
        <taxon>Bacteroidota</taxon>
        <taxon>Flavobacteriia</taxon>
        <taxon>Flavobacteriales</taxon>
        <taxon>Flavobacteriaceae</taxon>
        <taxon>Zobellia</taxon>
    </lineage>
</organism>
<keyword evidence="1" id="KW-0732">Signal</keyword>
<dbReference type="PANTHER" id="PTHR12110">
    <property type="entry name" value="HYDROXYPYRUVATE ISOMERASE"/>
    <property type="match status" value="1"/>
</dbReference>
<proteinExistence type="predicted"/>
<comment type="caution">
    <text evidence="3">The sequence shown here is derived from an EMBL/GenBank/DDBJ whole genome shotgun (WGS) entry which is preliminary data.</text>
</comment>
<evidence type="ECO:0000256" key="1">
    <source>
        <dbReference type="SAM" id="SignalP"/>
    </source>
</evidence>
<dbReference type="SUPFAM" id="SSF51658">
    <property type="entry name" value="Xylose isomerase-like"/>
    <property type="match status" value="1"/>
</dbReference>
<evidence type="ECO:0000313" key="4">
    <source>
        <dbReference type="Proteomes" id="UP000540519"/>
    </source>
</evidence>
<dbReference type="Pfam" id="PF01261">
    <property type="entry name" value="AP_endonuc_2"/>
    <property type="match status" value="1"/>
</dbReference>
<dbReference type="PROSITE" id="PS51318">
    <property type="entry name" value="TAT"/>
    <property type="match status" value="1"/>
</dbReference>